<dbReference type="OrthoDB" id="1110759at2759"/>
<evidence type="ECO:0000256" key="2">
    <source>
        <dbReference type="SAM" id="MobiDB-lite"/>
    </source>
</evidence>
<dbReference type="Gene3D" id="1.10.10.10">
    <property type="entry name" value="Winged helix-like DNA-binding domain superfamily/Winged helix DNA-binding domain"/>
    <property type="match status" value="1"/>
</dbReference>
<dbReference type="InterPro" id="IPR005818">
    <property type="entry name" value="Histone_H1/H5_H15"/>
</dbReference>
<dbReference type="InterPro" id="IPR036388">
    <property type="entry name" value="WH-like_DNA-bd_sf"/>
</dbReference>
<keyword evidence="5" id="KW-1185">Reference proteome</keyword>
<dbReference type="InterPro" id="IPR036390">
    <property type="entry name" value="WH_DNA-bd_sf"/>
</dbReference>
<evidence type="ECO:0000256" key="1">
    <source>
        <dbReference type="ARBA" id="ARBA00020833"/>
    </source>
</evidence>
<name>A0A0D0B871_9AGAM</name>
<dbReference type="SMART" id="SM00526">
    <property type="entry name" value="H15"/>
    <property type="match status" value="1"/>
</dbReference>
<dbReference type="InParanoid" id="A0A0D0B871"/>
<dbReference type="SUPFAM" id="SSF46785">
    <property type="entry name" value="Winged helix' DNA-binding domain"/>
    <property type="match status" value="1"/>
</dbReference>
<protein>
    <recommendedName>
        <fullName evidence="1">Histone H1</fullName>
    </recommendedName>
</protein>
<gene>
    <name evidence="4" type="ORF">CY34DRAFT_757483</name>
</gene>
<feature type="region of interest" description="Disordered" evidence="2">
    <location>
        <begin position="162"/>
        <end position="220"/>
    </location>
</feature>
<reference evidence="4 5" key="1">
    <citation type="submission" date="2014-04" db="EMBL/GenBank/DDBJ databases">
        <authorList>
            <consortium name="DOE Joint Genome Institute"/>
            <person name="Kuo A."/>
            <person name="Ruytinx J."/>
            <person name="Rineau F."/>
            <person name="Colpaert J."/>
            <person name="Kohler A."/>
            <person name="Nagy L.G."/>
            <person name="Floudas D."/>
            <person name="Copeland A."/>
            <person name="Barry K.W."/>
            <person name="Cichocki N."/>
            <person name="Veneault-Fourrey C."/>
            <person name="LaButti K."/>
            <person name="Lindquist E.A."/>
            <person name="Lipzen A."/>
            <person name="Lundell T."/>
            <person name="Morin E."/>
            <person name="Murat C."/>
            <person name="Sun H."/>
            <person name="Tunlid A."/>
            <person name="Henrissat B."/>
            <person name="Grigoriev I.V."/>
            <person name="Hibbett D.S."/>
            <person name="Martin F."/>
            <person name="Nordberg H.P."/>
            <person name="Cantor M.N."/>
            <person name="Hua S.X."/>
        </authorList>
    </citation>
    <scope>NUCLEOTIDE SEQUENCE [LARGE SCALE GENOMIC DNA]</scope>
    <source>
        <strain evidence="4 5">UH-Slu-Lm8-n1</strain>
    </source>
</reference>
<dbReference type="GO" id="GO:0003677">
    <property type="term" value="F:DNA binding"/>
    <property type="evidence" value="ECO:0007669"/>
    <property type="project" value="InterPro"/>
</dbReference>
<feature type="domain" description="H15" evidence="3">
    <location>
        <begin position="30"/>
        <end position="124"/>
    </location>
</feature>
<evidence type="ECO:0000313" key="4">
    <source>
        <dbReference type="EMBL" id="KIK42577.1"/>
    </source>
</evidence>
<evidence type="ECO:0000259" key="3">
    <source>
        <dbReference type="PROSITE" id="PS51504"/>
    </source>
</evidence>
<evidence type="ECO:0000313" key="5">
    <source>
        <dbReference type="Proteomes" id="UP000054485"/>
    </source>
</evidence>
<dbReference type="HOGENOM" id="CLU_052897_3_1_1"/>
<dbReference type="GO" id="GO:0006334">
    <property type="term" value="P:nucleosome assembly"/>
    <property type="evidence" value="ECO:0007669"/>
    <property type="project" value="InterPro"/>
</dbReference>
<accession>A0A0D0B871</accession>
<dbReference type="EMBL" id="KN835235">
    <property type="protein sequence ID" value="KIK42577.1"/>
    <property type="molecule type" value="Genomic_DNA"/>
</dbReference>
<dbReference type="AlphaFoldDB" id="A0A0D0B871"/>
<organism evidence="4 5">
    <name type="scientific">Suillus luteus UH-Slu-Lm8-n1</name>
    <dbReference type="NCBI Taxonomy" id="930992"/>
    <lineage>
        <taxon>Eukaryota</taxon>
        <taxon>Fungi</taxon>
        <taxon>Dikarya</taxon>
        <taxon>Basidiomycota</taxon>
        <taxon>Agaricomycotina</taxon>
        <taxon>Agaricomycetes</taxon>
        <taxon>Agaricomycetidae</taxon>
        <taxon>Boletales</taxon>
        <taxon>Suillineae</taxon>
        <taxon>Suillaceae</taxon>
        <taxon>Suillus</taxon>
    </lineage>
</organism>
<proteinExistence type="predicted"/>
<dbReference type="PROSITE" id="PS51504">
    <property type="entry name" value="H15"/>
    <property type="match status" value="1"/>
</dbReference>
<dbReference type="Proteomes" id="UP000054485">
    <property type="component" value="Unassembled WGS sequence"/>
</dbReference>
<dbReference type="GO" id="GO:0000786">
    <property type="term" value="C:nucleosome"/>
    <property type="evidence" value="ECO:0007669"/>
    <property type="project" value="InterPro"/>
</dbReference>
<feature type="region of interest" description="Disordered" evidence="2">
    <location>
        <begin position="1"/>
        <end position="25"/>
    </location>
</feature>
<dbReference type="STRING" id="930992.A0A0D0B871"/>
<reference evidence="5" key="2">
    <citation type="submission" date="2015-01" db="EMBL/GenBank/DDBJ databases">
        <title>Evolutionary Origins and Diversification of the Mycorrhizal Mutualists.</title>
        <authorList>
            <consortium name="DOE Joint Genome Institute"/>
            <consortium name="Mycorrhizal Genomics Consortium"/>
            <person name="Kohler A."/>
            <person name="Kuo A."/>
            <person name="Nagy L.G."/>
            <person name="Floudas D."/>
            <person name="Copeland A."/>
            <person name="Barry K.W."/>
            <person name="Cichocki N."/>
            <person name="Veneault-Fourrey C."/>
            <person name="LaButti K."/>
            <person name="Lindquist E.A."/>
            <person name="Lipzen A."/>
            <person name="Lundell T."/>
            <person name="Morin E."/>
            <person name="Murat C."/>
            <person name="Riley R."/>
            <person name="Ohm R."/>
            <person name="Sun H."/>
            <person name="Tunlid A."/>
            <person name="Henrissat B."/>
            <person name="Grigoriev I.V."/>
            <person name="Hibbett D.S."/>
            <person name="Martin F."/>
        </authorList>
    </citation>
    <scope>NUCLEOTIDE SEQUENCE [LARGE SCALE GENOMIC DNA]</scope>
    <source>
        <strain evidence="5">UH-Slu-Lm8-n1</strain>
    </source>
</reference>
<sequence length="220" mass="23986">MCATTKKFSTKAAEPGPGAKSATLFKSHHHHPPWIEMITECITTTPDGNRHGVSRPVIKKFVDSKYHLKMNPLVSSQLNRAIHHGADKGKFVLPKGEPPFITEPFILLFTRFHIGPSGKVKLAPRRHTEAAKEAASKRPIVVKESHVTPIKATTKTAVKKTSRAVKPAATAASPKSRTAEKKYHSTAKKARTTGSSTRRTVGRKAATAQGTAKKVYTRSI</sequence>
<dbReference type="Pfam" id="PF00538">
    <property type="entry name" value="Linker_histone"/>
    <property type="match status" value="1"/>
</dbReference>